<dbReference type="Pfam" id="PF16976">
    <property type="entry name" value="RcpC"/>
    <property type="match status" value="1"/>
</dbReference>
<dbReference type="STRING" id="463040.CAL15_09835"/>
<keyword evidence="1" id="KW-1133">Transmembrane helix</keyword>
<dbReference type="OrthoDB" id="2037472at2"/>
<protein>
    <submittedName>
        <fullName evidence="3">Flp pilus assembly protein CpaB</fullName>
    </submittedName>
</protein>
<keyword evidence="4" id="KW-1185">Reference proteome</keyword>
<evidence type="ECO:0000259" key="2">
    <source>
        <dbReference type="SMART" id="SM00858"/>
    </source>
</evidence>
<dbReference type="NCBIfam" id="TIGR03177">
    <property type="entry name" value="pilus_cpaB"/>
    <property type="match status" value="1"/>
</dbReference>
<gene>
    <name evidence="3" type="ORF">CAL15_09835</name>
</gene>
<dbReference type="Pfam" id="PF08666">
    <property type="entry name" value="SAF"/>
    <property type="match status" value="1"/>
</dbReference>
<dbReference type="InterPro" id="IPR031571">
    <property type="entry name" value="RcpC_dom"/>
</dbReference>
<dbReference type="RefSeq" id="WP_086078429.1">
    <property type="nucleotide sequence ID" value="NZ_CP021111.1"/>
</dbReference>
<evidence type="ECO:0000256" key="1">
    <source>
        <dbReference type="SAM" id="Phobius"/>
    </source>
</evidence>
<feature type="transmembrane region" description="Helical" evidence="1">
    <location>
        <begin position="12"/>
        <end position="30"/>
    </location>
</feature>
<evidence type="ECO:0000313" key="3">
    <source>
        <dbReference type="EMBL" id="ARP94662.1"/>
    </source>
</evidence>
<evidence type="ECO:0000313" key="4">
    <source>
        <dbReference type="Proteomes" id="UP000194161"/>
    </source>
</evidence>
<organism evidence="3 4">
    <name type="scientific">Bordetella genomosp. 13</name>
    <dbReference type="NCBI Taxonomy" id="463040"/>
    <lineage>
        <taxon>Bacteria</taxon>
        <taxon>Pseudomonadati</taxon>
        <taxon>Pseudomonadota</taxon>
        <taxon>Betaproteobacteria</taxon>
        <taxon>Burkholderiales</taxon>
        <taxon>Alcaligenaceae</taxon>
        <taxon>Bordetella</taxon>
    </lineage>
</organism>
<dbReference type="AlphaFoldDB" id="A0A1W6ZBM8"/>
<dbReference type="SMART" id="SM00858">
    <property type="entry name" value="SAF"/>
    <property type="match status" value="1"/>
</dbReference>
<dbReference type="KEGG" id="bgm:CAL15_09835"/>
<accession>A0A1W6ZBM8</accession>
<sequence length="280" mass="29087">MTLAGLMQLARAFGGYLFAAVAGLVAAWAVREHIQQRTLELEAQGRVPMVARLVAAADLPAGTALGMASLAVRDIPAAWAASDSIAPEALDQVEGGVLALPLKAGETVLQHQVLRHAPAQPVAGQLQAGRRALSLPLSEIRDLPHPVRPDDRIDLFVSFSHDGRQLTMPLLQGGRVIAVDTGADGTPPSITLDASVRDAMKVVAARQDGVLTALLRPVEDASGHAAEGGVHDLPGMLGLRRAARPAPRQVDIIYGDRVDVMSGAASGSAGPAHEFGADLP</sequence>
<feature type="domain" description="SAF" evidence="2">
    <location>
        <begin position="50"/>
        <end position="114"/>
    </location>
</feature>
<proteinExistence type="predicted"/>
<dbReference type="InterPro" id="IPR013974">
    <property type="entry name" value="SAF"/>
</dbReference>
<dbReference type="InterPro" id="IPR017592">
    <property type="entry name" value="Pilus_assmbl_Flp-typ_CpaB"/>
</dbReference>
<dbReference type="EMBL" id="CP021111">
    <property type="protein sequence ID" value="ARP94662.1"/>
    <property type="molecule type" value="Genomic_DNA"/>
</dbReference>
<dbReference type="Proteomes" id="UP000194161">
    <property type="component" value="Chromosome"/>
</dbReference>
<name>A0A1W6ZBM8_9BORD</name>
<reference evidence="3 4" key="1">
    <citation type="submission" date="2017-05" db="EMBL/GenBank/DDBJ databases">
        <title>Complete and WGS of Bordetella genogroups.</title>
        <authorList>
            <person name="Spilker T."/>
            <person name="LiPuma J."/>
        </authorList>
    </citation>
    <scope>NUCLEOTIDE SEQUENCE [LARGE SCALE GENOMIC DNA]</scope>
    <source>
        <strain evidence="3 4">AU7206</strain>
    </source>
</reference>
<keyword evidence="1" id="KW-0472">Membrane</keyword>
<keyword evidence="1" id="KW-0812">Transmembrane</keyword>
<dbReference type="CDD" id="cd11614">
    <property type="entry name" value="SAF_CpaB_FlgA_like"/>
    <property type="match status" value="1"/>
</dbReference>